<organism evidence="1 2">
    <name type="scientific">Collybiopsis luxurians FD-317 M1</name>
    <dbReference type="NCBI Taxonomy" id="944289"/>
    <lineage>
        <taxon>Eukaryota</taxon>
        <taxon>Fungi</taxon>
        <taxon>Dikarya</taxon>
        <taxon>Basidiomycota</taxon>
        <taxon>Agaricomycotina</taxon>
        <taxon>Agaricomycetes</taxon>
        <taxon>Agaricomycetidae</taxon>
        <taxon>Agaricales</taxon>
        <taxon>Marasmiineae</taxon>
        <taxon>Omphalotaceae</taxon>
        <taxon>Collybiopsis</taxon>
        <taxon>Collybiopsis luxurians</taxon>
    </lineage>
</organism>
<evidence type="ECO:0000313" key="2">
    <source>
        <dbReference type="Proteomes" id="UP000053593"/>
    </source>
</evidence>
<keyword evidence="2" id="KW-1185">Reference proteome</keyword>
<protein>
    <submittedName>
        <fullName evidence="1">Uncharacterized protein</fullName>
    </submittedName>
</protein>
<evidence type="ECO:0000313" key="1">
    <source>
        <dbReference type="EMBL" id="KIK49955.1"/>
    </source>
</evidence>
<accession>A0A0D0AIK7</accession>
<dbReference type="Proteomes" id="UP000053593">
    <property type="component" value="Unassembled WGS sequence"/>
</dbReference>
<dbReference type="AlphaFoldDB" id="A0A0D0AIK7"/>
<dbReference type="EMBL" id="KN834950">
    <property type="protein sequence ID" value="KIK49955.1"/>
    <property type="molecule type" value="Genomic_DNA"/>
</dbReference>
<dbReference type="SUPFAM" id="SSF56973">
    <property type="entry name" value="Aerolisin/ETX pore-forming domain"/>
    <property type="match status" value="1"/>
</dbReference>
<gene>
    <name evidence="1" type="ORF">GYMLUDRAFT_51459</name>
</gene>
<dbReference type="HOGENOM" id="CLU_2558506_0_0_1"/>
<proteinExistence type="predicted"/>
<reference evidence="1 2" key="1">
    <citation type="submission" date="2014-04" db="EMBL/GenBank/DDBJ databases">
        <title>Evolutionary Origins and Diversification of the Mycorrhizal Mutualists.</title>
        <authorList>
            <consortium name="DOE Joint Genome Institute"/>
            <consortium name="Mycorrhizal Genomics Consortium"/>
            <person name="Kohler A."/>
            <person name="Kuo A."/>
            <person name="Nagy L.G."/>
            <person name="Floudas D."/>
            <person name="Copeland A."/>
            <person name="Barry K.W."/>
            <person name="Cichocki N."/>
            <person name="Veneault-Fourrey C."/>
            <person name="LaButti K."/>
            <person name="Lindquist E.A."/>
            <person name="Lipzen A."/>
            <person name="Lundell T."/>
            <person name="Morin E."/>
            <person name="Murat C."/>
            <person name="Riley R."/>
            <person name="Ohm R."/>
            <person name="Sun H."/>
            <person name="Tunlid A."/>
            <person name="Henrissat B."/>
            <person name="Grigoriev I.V."/>
            <person name="Hibbett D.S."/>
            <person name="Martin F."/>
        </authorList>
    </citation>
    <scope>NUCLEOTIDE SEQUENCE [LARGE SCALE GENOMIC DNA]</scope>
    <source>
        <strain evidence="1 2">FD-317 M1</strain>
    </source>
</reference>
<sequence length="82" mass="8966">MTDGQTITKEFTETYADSVTIRPGMQMIAMVTLYKVVAKDVKWTGKMTVTYAGGGMQTFGVNGTFDSVSCTKQHTNIHVVPL</sequence>
<dbReference type="Gene3D" id="2.170.15.10">
    <property type="entry name" value="Proaerolysin, chain A, domain 3"/>
    <property type="match status" value="1"/>
</dbReference>
<name>A0A0D0AIK7_9AGAR</name>